<reference evidence="1" key="1">
    <citation type="submission" date="2016-09" db="EMBL/GenBank/DDBJ databases">
        <title>The Complete Genome of Burkholderia sprentiae wsm5005.</title>
        <authorList>
            <person name="De Meyer S."/>
            <person name="Wang P."/>
            <person name="Terpolilli J."/>
        </authorList>
    </citation>
    <scope>NUCLEOTIDE SEQUENCE [LARGE SCALE GENOMIC DNA]</scope>
    <source>
        <strain evidence="1">WSM5005</strain>
    </source>
</reference>
<name>A0A1I9YCQ0_9BURK</name>
<sequence>MIKVVKMTPENELKPISFFKIPSTPWFYVCYGAQKGPGSGGGYVVQTYSDLYRLLTGETDDKIEPVVYLCSSEKGGRMSFRRVVALRPARRPDMHAFELEDGQAVLWVDGETRATAYIEIGGRVSLVE</sequence>
<evidence type="ECO:0000313" key="1">
    <source>
        <dbReference type="EMBL" id="APA84083.1"/>
    </source>
</evidence>
<gene>
    <name evidence="1" type="ORF">BJG93_00685</name>
</gene>
<proteinExistence type="predicted"/>
<protein>
    <submittedName>
        <fullName evidence="1">Uncharacterized protein</fullName>
    </submittedName>
</protein>
<organism evidence="1">
    <name type="scientific">Paraburkholderia sprentiae WSM5005</name>
    <dbReference type="NCBI Taxonomy" id="754502"/>
    <lineage>
        <taxon>Bacteria</taxon>
        <taxon>Pseudomonadati</taxon>
        <taxon>Pseudomonadota</taxon>
        <taxon>Betaproteobacteria</taxon>
        <taxon>Burkholderiales</taxon>
        <taxon>Burkholderiaceae</taxon>
        <taxon>Paraburkholderia</taxon>
    </lineage>
</organism>
<dbReference type="AlphaFoldDB" id="A0A1I9YCQ0"/>
<dbReference type="STRING" id="754502.BJG93_00685"/>
<accession>A0A1I9YCQ0</accession>
<dbReference type="EMBL" id="CP017561">
    <property type="protein sequence ID" value="APA84083.1"/>
    <property type="molecule type" value="Genomic_DNA"/>
</dbReference>